<evidence type="ECO:0000256" key="2">
    <source>
        <dbReference type="ARBA" id="ARBA00023445"/>
    </source>
</evidence>
<evidence type="ECO:0000313" key="4">
    <source>
        <dbReference type="EMBL" id="KAE8312084.1"/>
    </source>
</evidence>
<dbReference type="Pfam" id="PF01370">
    <property type="entry name" value="Epimerase"/>
    <property type="match status" value="1"/>
</dbReference>
<dbReference type="InterPro" id="IPR001509">
    <property type="entry name" value="Epimerase_deHydtase"/>
</dbReference>
<reference evidence="5" key="1">
    <citation type="submission" date="2019-04" db="EMBL/GenBank/DDBJ databases">
        <title>Friends and foes A comparative genomics studyof 23 Aspergillus species from section Flavi.</title>
        <authorList>
            <consortium name="DOE Joint Genome Institute"/>
            <person name="Kjaerbolling I."/>
            <person name="Vesth T."/>
            <person name="Frisvad J.C."/>
            <person name="Nybo J.L."/>
            <person name="Theobald S."/>
            <person name="Kildgaard S."/>
            <person name="Isbrandt T."/>
            <person name="Kuo A."/>
            <person name="Sato A."/>
            <person name="Lyhne E.K."/>
            <person name="Kogle M.E."/>
            <person name="Wiebenga A."/>
            <person name="Kun R.S."/>
            <person name="Lubbers R.J."/>
            <person name="Makela M.R."/>
            <person name="Barry K."/>
            <person name="Chovatia M."/>
            <person name="Clum A."/>
            <person name="Daum C."/>
            <person name="Haridas S."/>
            <person name="He G."/>
            <person name="LaButti K."/>
            <person name="Lipzen A."/>
            <person name="Mondo S."/>
            <person name="Riley R."/>
            <person name="Salamov A."/>
            <person name="Simmons B.A."/>
            <person name="Magnuson J.K."/>
            <person name="Henrissat B."/>
            <person name="Mortensen U.H."/>
            <person name="Larsen T.O."/>
            <person name="Devries R.P."/>
            <person name="Grigoriev I.V."/>
            <person name="Machida M."/>
            <person name="Baker S.E."/>
            <person name="Andersen M.R."/>
        </authorList>
    </citation>
    <scope>NUCLEOTIDE SEQUENCE [LARGE SCALE GENOMIC DNA]</scope>
    <source>
        <strain evidence="5">CBS 130015</strain>
    </source>
</reference>
<proteinExistence type="inferred from homology"/>
<name>A0A5N6VTX9_9EURO</name>
<dbReference type="EMBL" id="ML738336">
    <property type="protein sequence ID" value="KAE8312084.1"/>
    <property type="molecule type" value="Genomic_DNA"/>
</dbReference>
<dbReference type="PANTHER" id="PTHR10366:SF812">
    <property type="entry name" value="VPS9 DOMAIN-CONTAINING PROTEIN"/>
    <property type="match status" value="1"/>
</dbReference>
<dbReference type="InterPro" id="IPR036291">
    <property type="entry name" value="NAD(P)-bd_dom_sf"/>
</dbReference>
<organism evidence="4 5">
    <name type="scientific">Aspergillus transmontanensis</name>
    <dbReference type="NCBI Taxonomy" id="1034304"/>
    <lineage>
        <taxon>Eukaryota</taxon>
        <taxon>Fungi</taxon>
        <taxon>Dikarya</taxon>
        <taxon>Ascomycota</taxon>
        <taxon>Pezizomycotina</taxon>
        <taxon>Eurotiomycetes</taxon>
        <taxon>Eurotiomycetidae</taxon>
        <taxon>Eurotiales</taxon>
        <taxon>Aspergillaceae</taxon>
        <taxon>Aspergillus</taxon>
        <taxon>Aspergillus subgen. Circumdati</taxon>
    </lineage>
</organism>
<dbReference type="Gene3D" id="3.40.50.720">
    <property type="entry name" value="NAD(P)-binding Rossmann-like Domain"/>
    <property type="match status" value="2"/>
</dbReference>
<dbReference type="SUPFAM" id="SSF51735">
    <property type="entry name" value="NAD(P)-binding Rossmann-fold domains"/>
    <property type="match status" value="1"/>
</dbReference>
<evidence type="ECO:0000256" key="1">
    <source>
        <dbReference type="ARBA" id="ARBA00023002"/>
    </source>
</evidence>
<feature type="domain" description="NAD-dependent epimerase/dehydratase" evidence="3">
    <location>
        <begin position="40"/>
        <end position="181"/>
    </location>
</feature>
<keyword evidence="5" id="KW-1185">Reference proteome</keyword>
<dbReference type="InterPro" id="IPR050425">
    <property type="entry name" value="NAD(P)_dehydrat-like"/>
</dbReference>
<dbReference type="PANTHER" id="PTHR10366">
    <property type="entry name" value="NAD DEPENDENT EPIMERASE/DEHYDRATASE"/>
    <property type="match status" value="1"/>
</dbReference>
<accession>A0A5N6VTX9</accession>
<dbReference type="GO" id="GO:0016616">
    <property type="term" value="F:oxidoreductase activity, acting on the CH-OH group of donors, NAD or NADP as acceptor"/>
    <property type="evidence" value="ECO:0007669"/>
    <property type="project" value="TreeGrafter"/>
</dbReference>
<protein>
    <recommendedName>
        <fullName evidence="3">NAD-dependent epimerase/dehydratase domain-containing protein</fullName>
    </recommendedName>
</protein>
<sequence length="223" mass="24605">MSSIIFMTGATEFIGSHVAKICLEAGYSVRLSLHQSMPAVEGTLSLLKAAAKHPSIKKVVFTASVDSFVPLQQNWERMVIKETNDISLNNTPTTLGRVAQYHASKIASFQTVVRYAACHKPKFSIVTLHPVFVFGASLFQESAKDLSYDNRMLIKTLYSETPGLRCLSGVHVIDVAEAHLHSLHCSITGLSSFLLASKARPWRDVHSFVQSAYPYAGFRLLPH</sequence>
<evidence type="ECO:0000259" key="3">
    <source>
        <dbReference type="Pfam" id="PF01370"/>
    </source>
</evidence>
<evidence type="ECO:0000313" key="5">
    <source>
        <dbReference type="Proteomes" id="UP000325433"/>
    </source>
</evidence>
<dbReference type="AlphaFoldDB" id="A0A5N6VTX9"/>
<keyword evidence="1" id="KW-0560">Oxidoreductase</keyword>
<dbReference type="Proteomes" id="UP000325433">
    <property type="component" value="Unassembled WGS sequence"/>
</dbReference>
<comment type="similarity">
    <text evidence="2">Belongs to the NAD(P)-dependent epimerase/dehydratase family. Dihydroflavonol-4-reductase subfamily.</text>
</comment>
<gene>
    <name evidence="4" type="ORF">BDV41DRAFT_589093</name>
</gene>